<protein>
    <recommendedName>
        <fullName evidence="4">Endonuclease/exonuclease/phosphatase domain-containing protein</fullName>
    </recommendedName>
</protein>
<evidence type="ECO:0000313" key="3">
    <source>
        <dbReference type="Proteomes" id="UP001165060"/>
    </source>
</evidence>
<name>A0ABQ6MJZ5_9STRA</name>
<organism evidence="2 3">
    <name type="scientific">Tetraparma gracilis</name>
    <dbReference type="NCBI Taxonomy" id="2962635"/>
    <lineage>
        <taxon>Eukaryota</taxon>
        <taxon>Sar</taxon>
        <taxon>Stramenopiles</taxon>
        <taxon>Ochrophyta</taxon>
        <taxon>Bolidophyceae</taxon>
        <taxon>Parmales</taxon>
        <taxon>Triparmaceae</taxon>
        <taxon>Tetraparma</taxon>
    </lineage>
</organism>
<dbReference type="EMBL" id="BRYB01004242">
    <property type="protein sequence ID" value="GMI27877.1"/>
    <property type="molecule type" value="Genomic_DNA"/>
</dbReference>
<dbReference type="SUPFAM" id="SSF56219">
    <property type="entry name" value="DNase I-like"/>
    <property type="match status" value="1"/>
</dbReference>
<accession>A0ABQ6MJZ5</accession>
<comment type="caution">
    <text evidence="2">The sequence shown here is derived from an EMBL/GenBank/DDBJ whole genome shotgun (WGS) entry which is preliminary data.</text>
</comment>
<evidence type="ECO:0000313" key="2">
    <source>
        <dbReference type="EMBL" id="GMI27877.1"/>
    </source>
</evidence>
<evidence type="ECO:0000256" key="1">
    <source>
        <dbReference type="SAM" id="MobiDB-lite"/>
    </source>
</evidence>
<feature type="compositionally biased region" description="Basic residues" evidence="1">
    <location>
        <begin position="350"/>
        <end position="365"/>
    </location>
</feature>
<gene>
    <name evidence="2" type="ORF">TeGR_g886</name>
</gene>
<dbReference type="Gene3D" id="3.60.10.10">
    <property type="entry name" value="Endonuclease/exonuclease/phosphatase"/>
    <property type="match status" value="1"/>
</dbReference>
<dbReference type="Proteomes" id="UP001165060">
    <property type="component" value="Unassembled WGS sequence"/>
</dbReference>
<feature type="region of interest" description="Disordered" evidence="1">
    <location>
        <begin position="346"/>
        <end position="365"/>
    </location>
</feature>
<keyword evidence="3" id="KW-1185">Reference proteome</keyword>
<evidence type="ECO:0008006" key="4">
    <source>
        <dbReference type="Google" id="ProtNLM"/>
    </source>
</evidence>
<dbReference type="InterPro" id="IPR036691">
    <property type="entry name" value="Endo/exonu/phosph_ase_sf"/>
</dbReference>
<proteinExistence type="predicted"/>
<reference evidence="2 3" key="1">
    <citation type="journal article" date="2023" name="Commun. Biol.">
        <title>Genome analysis of Parmales, the sister group of diatoms, reveals the evolutionary specialization of diatoms from phago-mixotrophs to photoautotrophs.</title>
        <authorList>
            <person name="Ban H."/>
            <person name="Sato S."/>
            <person name="Yoshikawa S."/>
            <person name="Yamada K."/>
            <person name="Nakamura Y."/>
            <person name="Ichinomiya M."/>
            <person name="Sato N."/>
            <person name="Blanc-Mathieu R."/>
            <person name="Endo H."/>
            <person name="Kuwata A."/>
            <person name="Ogata H."/>
        </authorList>
    </citation>
    <scope>NUCLEOTIDE SEQUENCE [LARGE SCALE GENOMIC DNA]</scope>
</reference>
<sequence length="365" mass="40591">MSVRAFFDRYHERRPLLHKTITSTIRPDLLGIQESMVSGSGLDTSLQRALTEALGWEHTGKQWALFSDAGIVQSLKLGVEDTDFPPIVAKIFSCIISVQMFMLRIPVVSFFVASAPLFLETLREFFGNSVDFDIWEFYYVTLGPFFGLSTLVHPRLAASRPESLVLMPPGIGMGVRKHLGSVYRVLITPSDPNCPPFWFVNIHYTHFTNPEGVQIRTAETERVLGWMKDVEGMTDGRVIIAGDHNTLMPVEPLFERMQEAGYFSAHLEGTGAEPKSTWPSGIKAKYMDMDGADLHPQGVCLDFIWVKGDGAEVRSAGVAGDVPSQHDATLYPSDHIAVWADIKFGGKGGEKKKKTEGKRRGRTKN</sequence>